<evidence type="ECO:0000256" key="2">
    <source>
        <dbReference type="ARBA" id="ARBA00005585"/>
    </source>
</evidence>
<dbReference type="AlphaFoldDB" id="A0ABD6EZN9"/>
<protein>
    <recommendedName>
        <fullName evidence="8">SSD domain-containing protein</fullName>
    </recommendedName>
</protein>
<dbReference type="PANTHER" id="PTHR10796">
    <property type="entry name" value="PATCHED-RELATED"/>
    <property type="match status" value="1"/>
</dbReference>
<feature type="transmembrane region" description="Helical" evidence="7">
    <location>
        <begin position="26"/>
        <end position="46"/>
    </location>
</feature>
<keyword evidence="3 7" id="KW-0812">Transmembrane</keyword>
<evidence type="ECO:0000256" key="1">
    <source>
        <dbReference type="ARBA" id="ARBA00004141"/>
    </source>
</evidence>
<keyword evidence="4 7" id="KW-1133">Transmembrane helix</keyword>
<feature type="transmembrane region" description="Helical" evidence="7">
    <location>
        <begin position="113"/>
        <end position="129"/>
    </location>
</feature>
<dbReference type="EMBL" id="JBGFUD010010141">
    <property type="protein sequence ID" value="MFH4982804.1"/>
    <property type="molecule type" value="Genomic_DNA"/>
</dbReference>
<accession>A0ABD6EZN9</accession>
<dbReference type="PROSITE" id="PS50156">
    <property type="entry name" value="SSD"/>
    <property type="match status" value="1"/>
</dbReference>
<dbReference type="GO" id="GO:0016020">
    <property type="term" value="C:membrane"/>
    <property type="evidence" value="ECO:0007669"/>
    <property type="project" value="UniProtKB-SubCell"/>
</dbReference>
<gene>
    <name evidence="9" type="ORF">AB6A40_009513</name>
</gene>
<keyword evidence="10" id="KW-1185">Reference proteome</keyword>
<dbReference type="PANTHER" id="PTHR10796:SF90">
    <property type="entry name" value="SSD DOMAIN-CONTAINING PROTEIN"/>
    <property type="match status" value="1"/>
</dbReference>
<feature type="domain" description="SSD" evidence="8">
    <location>
        <begin position="1"/>
        <end position="80"/>
    </location>
</feature>
<dbReference type="InterPro" id="IPR003392">
    <property type="entry name" value="PTHD_SSD"/>
</dbReference>
<keyword evidence="5 7" id="KW-0472">Membrane</keyword>
<feature type="transmembrane region" description="Helical" evidence="7">
    <location>
        <begin position="353"/>
        <end position="373"/>
    </location>
</feature>
<name>A0ABD6EZN9_9BILA</name>
<evidence type="ECO:0000256" key="3">
    <source>
        <dbReference type="ARBA" id="ARBA00022692"/>
    </source>
</evidence>
<dbReference type="Proteomes" id="UP001608902">
    <property type="component" value="Unassembled WGS sequence"/>
</dbReference>
<dbReference type="SUPFAM" id="SSF82866">
    <property type="entry name" value="Multidrug efflux transporter AcrB transmembrane domain"/>
    <property type="match status" value="1"/>
</dbReference>
<evidence type="ECO:0000313" key="10">
    <source>
        <dbReference type="Proteomes" id="UP001608902"/>
    </source>
</evidence>
<proteinExistence type="inferred from homology"/>
<reference evidence="9 10" key="1">
    <citation type="submission" date="2024-08" db="EMBL/GenBank/DDBJ databases">
        <title>Gnathostoma spinigerum genome.</title>
        <authorList>
            <person name="Gonzalez-Bertolin B."/>
            <person name="Monzon S."/>
            <person name="Zaballos A."/>
            <person name="Jimenez P."/>
            <person name="Dekumyoy P."/>
            <person name="Varona S."/>
            <person name="Cuesta I."/>
            <person name="Sumanam S."/>
            <person name="Adisakwattana P."/>
            <person name="Gasser R.B."/>
            <person name="Hernandez-Gonzalez A."/>
            <person name="Young N.D."/>
            <person name="Perteguer M.J."/>
        </authorList>
    </citation>
    <scope>NUCLEOTIDE SEQUENCE [LARGE SCALE GENOMIC DNA]</scope>
    <source>
        <strain evidence="9">AL3</strain>
        <tissue evidence="9">Liver</tissue>
    </source>
</reference>
<comment type="caution">
    <text evidence="9">The sequence shown here is derived from an EMBL/GenBank/DDBJ whole genome shotgun (WGS) entry which is preliminary data.</text>
</comment>
<comment type="subcellular location">
    <subcellularLocation>
        <location evidence="1">Membrane</location>
        <topology evidence="1">Multi-pass membrane protein</topology>
    </subcellularLocation>
</comment>
<organism evidence="9 10">
    <name type="scientific">Gnathostoma spinigerum</name>
    <dbReference type="NCBI Taxonomy" id="75299"/>
    <lineage>
        <taxon>Eukaryota</taxon>
        <taxon>Metazoa</taxon>
        <taxon>Ecdysozoa</taxon>
        <taxon>Nematoda</taxon>
        <taxon>Chromadorea</taxon>
        <taxon>Rhabditida</taxon>
        <taxon>Spirurina</taxon>
        <taxon>Gnathostomatomorpha</taxon>
        <taxon>Gnathostomatoidea</taxon>
        <taxon>Gnathostomatidae</taxon>
        <taxon>Gnathostoma</taxon>
    </lineage>
</organism>
<comment type="similarity">
    <text evidence="2">Belongs to the patched family.</text>
</comment>
<evidence type="ECO:0000256" key="6">
    <source>
        <dbReference type="ARBA" id="ARBA00023180"/>
    </source>
</evidence>
<evidence type="ECO:0000256" key="7">
    <source>
        <dbReference type="SAM" id="Phobius"/>
    </source>
</evidence>
<evidence type="ECO:0000313" key="9">
    <source>
        <dbReference type="EMBL" id="MFH4982804.1"/>
    </source>
</evidence>
<dbReference type="InterPro" id="IPR051697">
    <property type="entry name" value="Patched_domain-protein"/>
</dbReference>
<evidence type="ECO:0000259" key="8">
    <source>
        <dbReference type="PROSITE" id="PS50156"/>
    </source>
</evidence>
<keyword evidence="6" id="KW-0325">Glycoprotein</keyword>
<evidence type="ECO:0000256" key="5">
    <source>
        <dbReference type="ARBA" id="ARBA00023136"/>
    </source>
</evidence>
<dbReference type="InterPro" id="IPR000731">
    <property type="entry name" value="SSD"/>
</dbReference>
<feature type="transmembrane region" description="Helical" evidence="7">
    <location>
        <begin position="52"/>
        <end position="81"/>
    </location>
</feature>
<dbReference type="Pfam" id="PF02460">
    <property type="entry name" value="Patched"/>
    <property type="match status" value="1"/>
</dbReference>
<evidence type="ECO:0000256" key="4">
    <source>
        <dbReference type="ARBA" id="ARBA00022989"/>
    </source>
</evidence>
<sequence>MIHSWQKLSLCNCNTRTRLGLVLEDVGPSMTITSLTNFISFGIGVFTPTPEIRLFCFATALALGLGYLFELVLFGPILAIATRYERKKSTKRTDTKPEESSLILRIWRRKMDGCLKFLLNFYCFILQLPPFTLTVIAAMALYLYFSIIGVVTIQTRLDPSKILPANSPIQIPNKMLNDIVWAEYHPLTVIVNKEIDLRSVKEMNRFWELVDAYESLQGCRGSTSTLLWIRDYATYCRNVAPMVNNFFSYFGYSSKTDEVNDGNSTGLNYDELKNFLSIYDHWRAFVRLKDTREGLRVRKFIFVVAYANMSTWDDRINIMQKWREIAGGFKDLNVTVWEANGMFVDQMLSLKSIAIQTGIVTLICMTAVCTIFIPNPCSVISASVSIASISLGELDFLA</sequence>